<protein>
    <submittedName>
        <fullName evidence="1">Uncharacterized protein</fullName>
    </submittedName>
</protein>
<name>A0A177ACL4_9PEZI</name>
<dbReference type="EMBL" id="KV441393">
    <property type="protein sequence ID" value="OAF59540.1"/>
    <property type="molecule type" value="Genomic_DNA"/>
</dbReference>
<dbReference type="RefSeq" id="XP_024324823.1">
    <property type="nucleotide sequence ID" value="XM_024467708.1"/>
</dbReference>
<gene>
    <name evidence="1" type="ORF">VC83_04071</name>
</gene>
<reference evidence="1" key="1">
    <citation type="submission" date="2016-03" db="EMBL/GenBank/DDBJ databases">
        <title>Updated assembly of Pseudogymnoascus destructans, the fungus causing white-nose syndrome of bats.</title>
        <authorList>
            <person name="Palmer J.M."/>
            <person name="Drees K.P."/>
            <person name="Foster J.T."/>
            <person name="Lindner D.L."/>
        </authorList>
    </citation>
    <scope>NUCLEOTIDE SEQUENCE [LARGE SCALE GENOMIC DNA]</scope>
    <source>
        <strain evidence="1">20631-21</strain>
    </source>
</reference>
<evidence type="ECO:0000313" key="1">
    <source>
        <dbReference type="EMBL" id="OAF59540.1"/>
    </source>
</evidence>
<dbReference type="AlphaFoldDB" id="A0A177ACL4"/>
<proteinExistence type="predicted"/>
<accession>A0A177ACL4</accession>
<dbReference type="VEuPathDB" id="FungiDB:GMDG_03271"/>
<dbReference type="GeneID" id="36287144"/>
<dbReference type="Proteomes" id="UP000077154">
    <property type="component" value="Unassembled WGS sequence"/>
</dbReference>
<dbReference type="OrthoDB" id="5380572at2759"/>
<organism evidence="1">
    <name type="scientific">Pseudogymnoascus destructans</name>
    <dbReference type="NCBI Taxonomy" id="655981"/>
    <lineage>
        <taxon>Eukaryota</taxon>
        <taxon>Fungi</taxon>
        <taxon>Dikarya</taxon>
        <taxon>Ascomycota</taxon>
        <taxon>Pezizomycotina</taxon>
        <taxon>Leotiomycetes</taxon>
        <taxon>Thelebolales</taxon>
        <taxon>Thelebolaceae</taxon>
        <taxon>Pseudogymnoascus</taxon>
    </lineage>
</organism>
<sequence>MPPQPSDVAQSVRADHVISRVLSVLSPLVSPSQNESLRKDLLTLANSAIDVWNNTQSGELKITVTPLLEREHRKEWRSQLFDPLDHDEKNLDVISKTHPRIVTLFPQSSLGKRQGRSNMTMLYPEAFRHSLINNFTQKKCAFIMGPDCSSCLH</sequence>